<gene>
    <name evidence="8" type="ORF">X474_09930</name>
</gene>
<dbReference type="SUPFAM" id="SSF102114">
    <property type="entry name" value="Radical SAM enzymes"/>
    <property type="match status" value="1"/>
</dbReference>
<organism evidence="8 9">
    <name type="scientific">Dethiosulfatarculus sandiegensis</name>
    <dbReference type="NCBI Taxonomy" id="1429043"/>
    <lineage>
        <taxon>Bacteria</taxon>
        <taxon>Pseudomonadati</taxon>
        <taxon>Thermodesulfobacteriota</taxon>
        <taxon>Desulfarculia</taxon>
        <taxon>Desulfarculales</taxon>
        <taxon>Desulfarculaceae</taxon>
        <taxon>Dethiosulfatarculus</taxon>
    </lineage>
</organism>
<dbReference type="InterPro" id="IPR051198">
    <property type="entry name" value="BchE-like"/>
</dbReference>
<dbReference type="Gene3D" id="3.80.30.20">
    <property type="entry name" value="tm_1862 like domain"/>
    <property type="match status" value="1"/>
</dbReference>
<dbReference type="RefSeq" id="WP_044348208.1">
    <property type="nucleotide sequence ID" value="NZ_AZAC01000011.1"/>
</dbReference>
<dbReference type="GO" id="GO:0008168">
    <property type="term" value="F:methyltransferase activity"/>
    <property type="evidence" value="ECO:0007669"/>
    <property type="project" value="UniProtKB-KW"/>
</dbReference>
<keyword evidence="2" id="KW-0949">S-adenosyl-L-methionine</keyword>
<evidence type="ECO:0000256" key="5">
    <source>
        <dbReference type="ARBA" id="ARBA00023014"/>
    </source>
</evidence>
<reference evidence="8 9" key="1">
    <citation type="submission" date="2013-11" db="EMBL/GenBank/DDBJ databases">
        <title>Metagenomic analysis of a methanogenic consortium involved in long chain n-alkane degradation.</title>
        <authorList>
            <person name="Davidova I.A."/>
            <person name="Callaghan A.V."/>
            <person name="Wawrik B."/>
            <person name="Pruitt S."/>
            <person name="Marks C."/>
            <person name="Duncan K.E."/>
            <person name="Suflita J.M."/>
        </authorList>
    </citation>
    <scope>NUCLEOTIDE SEQUENCE [LARGE SCALE GENOMIC DNA]</scope>
    <source>
        <strain evidence="8 9">SPR</strain>
    </source>
</reference>
<dbReference type="PANTHER" id="PTHR43409:SF3">
    <property type="entry name" value="HYPOTHETICAL METHYLTRANSFERASE"/>
    <property type="match status" value="1"/>
</dbReference>
<protein>
    <submittedName>
        <fullName evidence="8">Methyltransferase</fullName>
    </submittedName>
</protein>
<keyword evidence="8" id="KW-0808">Transferase</keyword>
<dbReference type="GO" id="GO:0032259">
    <property type="term" value="P:methylation"/>
    <property type="evidence" value="ECO:0007669"/>
    <property type="project" value="UniProtKB-KW"/>
</dbReference>
<accession>A0A0D2HV13</accession>
<keyword evidence="6" id="KW-1133">Transmembrane helix</keyword>
<sequence length="500" mass="57617">MRALLIYPKNPETFWSFKYALKFIAKKAMHPPLGLLTVAAMLPADWELKLVDENVEPLTDKHLVWAEMAFISAMVIQKESVKKVVSRCKGHGLKVVAGGPLFTTSHEEFEGIDHFVLDEAEITLPGFLRDLEAGNPQPVYTTEKFPKLGLTPSPRWDLIKLRRYASMTIQYSRGCPYQCEFCDITTLFGRRVRTKNTQQMLAELDHLHALGWRGGLFIVDDNFIGNKGKLKKDVLPSIIKWMEKHHYPFSLSTEASIDLSDDEELMIMMVKAGFDGVFVGIETPSEESLAECSKLQNKNRDMVACVKKIQAFGMEVRGGFIVGFDSDSPSVFEKQIELIQNSRVITAMVGLLNAPKGSRLYKRIAEEGRLLKEVTGDNTDFSTNFVPKMGMDNLYQGYRQIISGIYSPKPYYDRVKNYLKEYKPLKRKKFRFHFNYIRLHPGYISALFKTFFLLGIKDKARRHYWKLMFWSLFRKPLALTRALTFAVYGFHFRKVFLDRM</sequence>
<dbReference type="SFLD" id="SFLDG01082">
    <property type="entry name" value="B12-binding_domain_containing"/>
    <property type="match status" value="1"/>
</dbReference>
<feature type="transmembrane region" description="Helical" evidence="6">
    <location>
        <begin position="436"/>
        <end position="456"/>
    </location>
</feature>
<dbReference type="InParanoid" id="A0A0D2HV13"/>
<dbReference type="PROSITE" id="PS51918">
    <property type="entry name" value="RADICAL_SAM"/>
    <property type="match status" value="1"/>
</dbReference>
<dbReference type="EMBL" id="AZAC01000011">
    <property type="protein sequence ID" value="KIX14263.1"/>
    <property type="molecule type" value="Genomic_DNA"/>
</dbReference>
<dbReference type="GO" id="GO:0005829">
    <property type="term" value="C:cytosol"/>
    <property type="evidence" value="ECO:0007669"/>
    <property type="project" value="TreeGrafter"/>
</dbReference>
<keyword evidence="6" id="KW-0812">Transmembrane</keyword>
<dbReference type="GO" id="GO:0046872">
    <property type="term" value="F:metal ion binding"/>
    <property type="evidence" value="ECO:0007669"/>
    <property type="project" value="UniProtKB-KW"/>
</dbReference>
<keyword evidence="5" id="KW-0411">Iron-sulfur</keyword>
<comment type="cofactor">
    <cofactor evidence="1">
        <name>[4Fe-4S] cluster</name>
        <dbReference type="ChEBI" id="CHEBI:49883"/>
    </cofactor>
</comment>
<keyword evidence="6" id="KW-0472">Membrane</keyword>
<dbReference type="GO" id="GO:0031419">
    <property type="term" value="F:cobalamin binding"/>
    <property type="evidence" value="ECO:0007669"/>
    <property type="project" value="InterPro"/>
</dbReference>
<proteinExistence type="predicted"/>
<dbReference type="Gene3D" id="3.40.50.280">
    <property type="entry name" value="Cobalamin-binding domain"/>
    <property type="match status" value="1"/>
</dbReference>
<keyword evidence="8" id="KW-0489">Methyltransferase</keyword>
<comment type="caution">
    <text evidence="8">The sequence shown here is derived from an EMBL/GenBank/DDBJ whole genome shotgun (WGS) entry which is preliminary data.</text>
</comment>
<dbReference type="Pfam" id="PF04055">
    <property type="entry name" value="Radical_SAM"/>
    <property type="match status" value="1"/>
</dbReference>
<evidence type="ECO:0000256" key="6">
    <source>
        <dbReference type="SAM" id="Phobius"/>
    </source>
</evidence>
<evidence type="ECO:0000256" key="2">
    <source>
        <dbReference type="ARBA" id="ARBA00022691"/>
    </source>
</evidence>
<dbReference type="AlphaFoldDB" id="A0A0D2HV13"/>
<dbReference type="InterPro" id="IPR058240">
    <property type="entry name" value="rSAM_sf"/>
</dbReference>
<dbReference type="PATRIC" id="fig|1429043.3.peg.2103"/>
<feature type="domain" description="Radical SAM core" evidence="7">
    <location>
        <begin position="159"/>
        <end position="392"/>
    </location>
</feature>
<name>A0A0D2HV13_9BACT</name>
<dbReference type="Pfam" id="PF13282">
    <property type="entry name" value="DUF4070"/>
    <property type="match status" value="1"/>
</dbReference>
<dbReference type="InterPro" id="IPR007197">
    <property type="entry name" value="rSAM"/>
</dbReference>
<dbReference type="PANTHER" id="PTHR43409">
    <property type="entry name" value="ANAEROBIC MAGNESIUM-PROTOPORPHYRIN IX MONOMETHYL ESTER CYCLASE-RELATED"/>
    <property type="match status" value="1"/>
</dbReference>
<dbReference type="Pfam" id="PF02310">
    <property type="entry name" value="B12-binding"/>
    <property type="match status" value="1"/>
</dbReference>
<dbReference type="SFLD" id="SFLDG01123">
    <property type="entry name" value="methyltransferase_(Class_B)"/>
    <property type="match status" value="1"/>
</dbReference>
<evidence type="ECO:0000313" key="9">
    <source>
        <dbReference type="Proteomes" id="UP000032233"/>
    </source>
</evidence>
<evidence type="ECO:0000256" key="3">
    <source>
        <dbReference type="ARBA" id="ARBA00022723"/>
    </source>
</evidence>
<dbReference type="GO" id="GO:0051536">
    <property type="term" value="F:iron-sulfur cluster binding"/>
    <property type="evidence" value="ECO:0007669"/>
    <property type="project" value="UniProtKB-KW"/>
</dbReference>
<dbReference type="SMART" id="SM00729">
    <property type="entry name" value="Elp3"/>
    <property type="match status" value="1"/>
</dbReference>
<dbReference type="InterPro" id="IPR034530">
    <property type="entry name" value="HpnP-like"/>
</dbReference>
<dbReference type="STRING" id="1429043.X474_09930"/>
<dbReference type="InterPro" id="IPR006638">
    <property type="entry name" value="Elp3/MiaA/NifB-like_rSAM"/>
</dbReference>
<keyword evidence="3" id="KW-0479">Metal-binding</keyword>
<dbReference type="SFLD" id="SFLDF00303">
    <property type="entry name" value="hopanoid_C2-methyltransferase"/>
    <property type="match status" value="1"/>
</dbReference>
<dbReference type="Proteomes" id="UP000032233">
    <property type="component" value="Unassembled WGS sequence"/>
</dbReference>
<keyword evidence="9" id="KW-1185">Reference proteome</keyword>
<dbReference type="InterPro" id="IPR006158">
    <property type="entry name" value="Cobalamin-bd"/>
</dbReference>
<dbReference type="OrthoDB" id="9762608at2"/>
<evidence type="ECO:0000313" key="8">
    <source>
        <dbReference type="EMBL" id="KIX14263.1"/>
    </source>
</evidence>
<evidence type="ECO:0000259" key="7">
    <source>
        <dbReference type="PROSITE" id="PS51918"/>
    </source>
</evidence>
<keyword evidence="4" id="KW-0408">Iron</keyword>
<evidence type="ECO:0000256" key="4">
    <source>
        <dbReference type="ARBA" id="ARBA00023004"/>
    </source>
</evidence>
<dbReference type="SFLD" id="SFLDS00029">
    <property type="entry name" value="Radical_SAM"/>
    <property type="match status" value="1"/>
</dbReference>
<dbReference type="InterPro" id="IPR023404">
    <property type="entry name" value="rSAM_horseshoe"/>
</dbReference>
<dbReference type="InterPro" id="IPR025274">
    <property type="entry name" value="DUF4070"/>
</dbReference>
<dbReference type="InterPro" id="IPR034466">
    <property type="entry name" value="Methyltransferase_Class_B"/>
</dbReference>
<evidence type="ECO:0000256" key="1">
    <source>
        <dbReference type="ARBA" id="ARBA00001966"/>
    </source>
</evidence>